<protein>
    <submittedName>
        <fullName evidence="5">Metal-dependent hydrolase, beta-lactamase superfamily II</fullName>
    </submittedName>
</protein>
<dbReference type="CDD" id="cd07731">
    <property type="entry name" value="ComA-like_MBL-fold"/>
    <property type="match status" value="1"/>
</dbReference>
<dbReference type="OrthoDB" id="9761531at2"/>
<evidence type="ECO:0000259" key="3">
    <source>
        <dbReference type="SMART" id="SM00278"/>
    </source>
</evidence>
<proteinExistence type="predicted"/>
<dbReference type="SUPFAM" id="SSF56281">
    <property type="entry name" value="Metallo-hydrolase/oxidoreductase"/>
    <property type="match status" value="1"/>
</dbReference>
<dbReference type="GO" id="GO:0016787">
    <property type="term" value="F:hydrolase activity"/>
    <property type="evidence" value="ECO:0007669"/>
    <property type="project" value="UniProtKB-KW"/>
</dbReference>
<dbReference type="Gene3D" id="3.60.15.10">
    <property type="entry name" value="Ribonuclease Z/Hydroxyacylglutathione hydrolase-like"/>
    <property type="match status" value="1"/>
</dbReference>
<keyword evidence="6" id="KW-1185">Reference proteome</keyword>
<dbReference type="PROSITE" id="PS51257">
    <property type="entry name" value="PROKAR_LIPOPROTEIN"/>
    <property type="match status" value="1"/>
</dbReference>
<feature type="domain" description="Metallo-beta-lactamase" evidence="4">
    <location>
        <begin position="104"/>
        <end position="297"/>
    </location>
</feature>
<dbReference type="EMBL" id="FQVW01000028">
    <property type="protein sequence ID" value="SHG35886.1"/>
    <property type="molecule type" value="Genomic_DNA"/>
</dbReference>
<name>A0A1M5J5M2_9BACI</name>
<evidence type="ECO:0000313" key="5">
    <source>
        <dbReference type="EMBL" id="SHG35886.1"/>
    </source>
</evidence>
<dbReference type="SMART" id="SM00278">
    <property type="entry name" value="HhH1"/>
    <property type="match status" value="2"/>
</dbReference>
<sequence>MFKKLILAMILSTLLVACGQDTDDSTNENDELVEESQETEQNKEKDNNSEEEEEQPDSNNNDADNQDSNNSQTTEEEETEENEEKAKTTNVSSDLNVHFMDVGQSDATLFQYSDNNKTYNILFDTGDWRRNDVVNYLSSQGISSLDLVVASHPDADHIGQLAEIMNKFDVDEVWMSGNESSSKTFQRAIEAVISSDSGYHEPRAGEVFAIGPMEIDVLYPNRITGASNEESVSLLFTYGKVRFLLTGDADQGAEASMMASGNVDADILQLGHHGSNTSSSASFIKAVSPEVAIYSAGAGNSYGHPHAEVVNRVKNAGVDLYGTDVHGTVIVTTDGKNYSVKTNKDGTVSPKSTGSTNSGKSTNNNSSKETEKNDSSNDNATNACVDINSASVEEVQKIKHIGPERAQDLIDSRPYSSVDQLTKIKGIGPARIDDIKSQGLACVK</sequence>
<feature type="compositionally biased region" description="Low complexity" evidence="1">
    <location>
        <begin position="57"/>
        <end position="73"/>
    </location>
</feature>
<dbReference type="SMART" id="SM00849">
    <property type="entry name" value="Lactamase_B"/>
    <property type="match status" value="1"/>
</dbReference>
<dbReference type="InterPro" id="IPR010994">
    <property type="entry name" value="RuvA_2-like"/>
</dbReference>
<dbReference type="InterPro" id="IPR036866">
    <property type="entry name" value="RibonucZ/Hydroxyglut_hydro"/>
</dbReference>
<dbReference type="InterPro" id="IPR052159">
    <property type="entry name" value="Competence_DNA_uptake"/>
</dbReference>
<dbReference type="AlphaFoldDB" id="A0A1M5J5M2"/>
<dbReference type="InterPro" id="IPR001279">
    <property type="entry name" value="Metallo-B-lactamas"/>
</dbReference>
<dbReference type="Pfam" id="PF00753">
    <property type="entry name" value="Lactamase_B"/>
    <property type="match status" value="1"/>
</dbReference>
<dbReference type="GO" id="GO:0003677">
    <property type="term" value="F:DNA binding"/>
    <property type="evidence" value="ECO:0007669"/>
    <property type="project" value="InterPro"/>
</dbReference>
<dbReference type="PANTHER" id="PTHR30619:SF7">
    <property type="entry name" value="BETA-LACTAMASE DOMAIN PROTEIN"/>
    <property type="match status" value="1"/>
</dbReference>
<dbReference type="Pfam" id="PF12836">
    <property type="entry name" value="HHH_3"/>
    <property type="match status" value="1"/>
</dbReference>
<feature type="compositionally biased region" description="Low complexity" evidence="1">
    <location>
        <begin position="351"/>
        <end position="367"/>
    </location>
</feature>
<gene>
    <name evidence="5" type="ORF">SAMN05216225_102820</name>
</gene>
<evidence type="ECO:0000256" key="1">
    <source>
        <dbReference type="SAM" id="MobiDB-lite"/>
    </source>
</evidence>
<feature type="domain" description="Helix-hairpin-helix DNA-binding motif class 1" evidence="3">
    <location>
        <begin position="393"/>
        <end position="412"/>
    </location>
</feature>
<dbReference type="RefSeq" id="WP_143155629.1">
    <property type="nucleotide sequence ID" value="NZ_FQVW01000028.1"/>
</dbReference>
<feature type="chain" id="PRO_5012657631" evidence="2">
    <location>
        <begin position="20"/>
        <end position="444"/>
    </location>
</feature>
<dbReference type="Gene3D" id="1.10.150.320">
    <property type="entry name" value="Photosystem II 12 kDa extrinsic protein"/>
    <property type="match status" value="1"/>
</dbReference>
<accession>A0A1M5J5M2</accession>
<evidence type="ECO:0000313" key="6">
    <source>
        <dbReference type="Proteomes" id="UP000183988"/>
    </source>
</evidence>
<reference evidence="5 6" key="1">
    <citation type="submission" date="2016-11" db="EMBL/GenBank/DDBJ databases">
        <authorList>
            <person name="Jaros S."/>
            <person name="Januszkiewicz K."/>
            <person name="Wedrychowicz H."/>
        </authorList>
    </citation>
    <scope>NUCLEOTIDE SEQUENCE [LARGE SCALE GENOMIC DNA]</scope>
    <source>
        <strain evidence="5 6">IBRC-M 10683</strain>
    </source>
</reference>
<feature type="domain" description="Helix-hairpin-helix DNA-binding motif class 1" evidence="3">
    <location>
        <begin position="419"/>
        <end position="438"/>
    </location>
</feature>
<dbReference type="PANTHER" id="PTHR30619">
    <property type="entry name" value="DNA INTERNALIZATION/COMPETENCE PROTEIN COMEC/REC2"/>
    <property type="match status" value="1"/>
</dbReference>
<feature type="region of interest" description="Disordered" evidence="1">
    <location>
        <begin position="337"/>
        <end position="382"/>
    </location>
</feature>
<dbReference type="Proteomes" id="UP000183988">
    <property type="component" value="Unassembled WGS sequence"/>
</dbReference>
<evidence type="ECO:0000259" key="4">
    <source>
        <dbReference type="SMART" id="SM00849"/>
    </source>
</evidence>
<dbReference type="InterPro" id="IPR003583">
    <property type="entry name" value="Hlx-hairpin-Hlx_DNA-bd_motif"/>
</dbReference>
<organism evidence="5 6">
    <name type="scientific">Ornithinibacillus halophilus</name>
    <dbReference type="NCBI Taxonomy" id="930117"/>
    <lineage>
        <taxon>Bacteria</taxon>
        <taxon>Bacillati</taxon>
        <taxon>Bacillota</taxon>
        <taxon>Bacilli</taxon>
        <taxon>Bacillales</taxon>
        <taxon>Bacillaceae</taxon>
        <taxon>Ornithinibacillus</taxon>
    </lineage>
</organism>
<dbReference type="GO" id="GO:0006281">
    <property type="term" value="P:DNA repair"/>
    <property type="evidence" value="ECO:0007669"/>
    <property type="project" value="InterPro"/>
</dbReference>
<feature type="compositionally biased region" description="Acidic residues" evidence="1">
    <location>
        <begin position="74"/>
        <end position="83"/>
    </location>
</feature>
<dbReference type="STRING" id="930117.SAMN05216225_102820"/>
<evidence type="ECO:0000256" key="2">
    <source>
        <dbReference type="SAM" id="SignalP"/>
    </source>
</evidence>
<dbReference type="InterPro" id="IPR035681">
    <property type="entry name" value="ComA-like_MBL"/>
</dbReference>
<feature type="region of interest" description="Disordered" evidence="1">
    <location>
        <begin position="21"/>
        <end position="92"/>
    </location>
</feature>
<keyword evidence="5" id="KW-0378">Hydrolase</keyword>
<feature type="signal peptide" evidence="2">
    <location>
        <begin position="1"/>
        <end position="19"/>
    </location>
</feature>
<feature type="compositionally biased region" description="Polar residues" evidence="1">
    <location>
        <begin position="337"/>
        <end position="350"/>
    </location>
</feature>
<keyword evidence="2" id="KW-0732">Signal</keyword>
<dbReference type="SUPFAM" id="SSF47781">
    <property type="entry name" value="RuvA domain 2-like"/>
    <property type="match status" value="1"/>
</dbReference>
<feature type="compositionally biased region" description="Acidic residues" evidence="1">
    <location>
        <begin position="21"/>
        <end position="38"/>
    </location>
</feature>